<dbReference type="Proteomes" id="UP000766486">
    <property type="component" value="Unassembled WGS sequence"/>
</dbReference>
<dbReference type="EMBL" id="CABFNS010000761">
    <property type="protein sequence ID" value="VUC26949.1"/>
    <property type="molecule type" value="Genomic_DNA"/>
</dbReference>
<reference evidence="2 3" key="1">
    <citation type="submission" date="2019-06" db="EMBL/GenBank/DDBJ databases">
        <authorList>
            <person name="Broberg M."/>
        </authorList>
    </citation>
    <scope>NUCLEOTIDE SEQUENCE [LARGE SCALE GENOMIC DNA]</scope>
</reference>
<dbReference type="PANTHER" id="PTHR34598">
    <property type="entry name" value="BLL6449 PROTEIN"/>
    <property type="match status" value="1"/>
</dbReference>
<dbReference type="PANTHER" id="PTHR34598:SF3">
    <property type="entry name" value="OXIDOREDUCTASE AN1597"/>
    <property type="match status" value="1"/>
</dbReference>
<protein>
    <recommendedName>
        <fullName evidence="4">Methyltransferase</fullName>
    </recommendedName>
</protein>
<evidence type="ECO:0008006" key="4">
    <source>
        <dbReference type="Google" id="ProtNLM"/>
    </source>
</evidence>
<evidence type="ECO:0000256" key="1">
    <source>
        <dbReference type="ARBA" id="ARBA00023604"/>
    </source>
</evidence>
<name>A0ABY6U771_BIOOC</name>
<accession>A0ABY6U771</accession>
<sequence length="308" mass="35255">MAPSTNESPQDEVSRLNYIENSDLFLRQKPYEILSEVPEGCEKSNFKLMTGQDEIIHDMRGREDQFDLDNHGFQVMQHTLETTEFDEKTIKMEYIPAIELLLKGTDPETEVYVFDWRVHIPLQKSASSVNPIPNQLRSSALPTPQPGSIIDLNDPGLVLKPVQAVHVDQSPRGAMKQARNILGNRLDGLENKRIRIVNIWRPIRHPVDSWPLAVCDGSTVPQEKLLAVDHVRKYYVGESLYPIPSLDYRWYYLNRQTRNEVILFKNFDSKADVLAKCCPHTSFMKEIVSSSSQPRESIELRALVISPS</sequence>
<gene>
    <name evidence="2" type="ORF">CLO192961_LOCUS200201</name>
</gene>
<organism evidence="2 3">
    <name type="scientific">Bionectria ochroleuca</name>
    <name type="common">Gliocladium roseum</name>
    <dbReference type="NCBI Taxonomy" id="29856"/>
    <lineage>
        <taxon>Eukaryota</taxon>
        <taxon>Fungi</taxon>
        <taxon>Dikarya</taxon>
        <taxon>Ascomycota</taxon>
        <taxon>Pezizomycotina</taxon>
        <taxon>Sordariomycetes</taxon>
        <taxon>Hypocreomycetidae</taxon>
        <taxon>Hypocreales</taxon>
        <taxon>Bionectriaceae</taxon>
        <taxon>Clonostachys</taxon>
    </lineage>
</organism>
<comment type="similarity">
    <text evidence="1">Belongs to the asaB hydroxylase/desaturase family.</text>
</comment>
<dbReference type="InterPro" id="IPR044053">
    <property type="entry name" value="AsaB-like"/>
</dbReference>
<comment type="caution">
    <text evidence="2">The sequence shown here is derived from an EMBL/GenBank/DDBJ whole genome shotgun (WGS) entry which is preliminary data.</text>
</comment>
<proteinExistence type="inferred from homology"/>
<evidence type="ECO:0000313" key="3">
    <source>
        <dbReference type="Proteomes" id="UP000766486"/>
    </source>
</evidence>
<evidence type="ECO:0000313" key="2">
    <source>
        <dbReference type="EMBL" id="VUC26949.1"/>
    </source>
</evidence>
<keyword evidence="3" id="KW-1185">Reference proteome</keyword>
<dbReference type="NCBIfam" id="NF041278">
    <property type="entry name" value="CmcJ_NvfI_EfuI"/>
    <property type="match status" value="1"/>
</dbReference>